<reference evidence="2 3" key="1">
    <citation type="journal article" date="2019" name="Int. J. Syst. Evol. Microbiol.">
        <title>The Global Catalogue of Microorganisms (GCM) 10K type strain sequencing project: providing services to taxonomists for standard genome sequencing and annotation.</title>
        <authorList>
            <consortium name="The Broad Institute Genomics Platform"/>
            <consortium name="The Broad Institute Genome Sequencing Center for Infectious Disease"/>
            <person name="Wu L."/>
            <person name="Ma J."/>
        </authorList>
    </citation>
    <scope>NUCLEOTIDE SEQUENCE [LARGE SCALE GENOMIC DNA]</scope>
    <source>
        <strain evidence="2 3">JCM 12696</strain>
    </source>
</reference>
<feature type="region of interest" description="Disordered" evidence="1">
    <location>
        <begin position="703"/>
        <end position="755"/>
    </location>
</feature>
<name>A0ABN1V080_9ACTN</name>
<dbReference type="Pfam" id="PF17132">
    <property type="entry name" value="Glyco_hydro_106"/>
    <property type="match status" value="1"/>
</dbReference>
<evidence type="ECO:0008006" key="4">
    <source>
        <dbReference type="Google" id="ProtNLM"/>
    </source>
</evidence>
<proteinExistence type="predicted"/>
<dbReference type="InterPro" id="IPR029062">
    <property type="entry name" value="Class_I_gatase-like"/>
</dbReference>
<dbReference type="PANTHER" id="PTHR36848">
    <property type="entry name" value="DNA-BINDING PROTEIN (PUTATIVE SECRETED PROTEIN)-RELATED"/>
    <property type="match status" value="1"/>
</dbReference>
<evidence type="ECO:0000313" key="2">
    <source>
        <dbReference type="EMBL" id="GAA1185868.1"/>
    </source>
</evidence>
<keyword evidence="3" id="KW-1185">Reference proteome</keyword>
<dbReference type="SUPFAM" id="SSF49785">
    <property type="entry name" value="Galactose-binding domain-like"/>
    <property type="match status" value="1"/>
</dbReference>
<accession>A0ABN1V080</accession>
<organism evidence="2 3">
    <name type="scientific">Streptomyces hebeiensis</name>
    <dbReference type="NCBI Taxonomy" id="229486"/>
    <lineage>
        <taxon>Bacteria</taxon>
        <taxon>Bacillati</taxon>
        <taxon>Actinomycetota</taxon>
        <taxon>Actinomycetes</taxon>
        <taxon>Kitasatosporales</taxon>
        <taxon>Streptomycetaceae</taxon>
        <taxon>Streptomyces</taxon>
    </lineage>
</organism>
<sequence>MFRDPPRDFGPTPLWWWSGAKVTRERLAWQMRKFTEGGVHNLVVINLAPAGPSFGARADDPAWFGEEWWARFTDACEIAQELGTRLWFYDQLGFSGANVQGGITHRHPEAAGRALRSRRGVVGAGRVALLGTETLVGAYRANGERLATTAPDRVGAADGTEVRIVTAVPTAFDYLDARAAGLLLRTVHHEFDRRVPQYLGNVIAGSFQDELPGTNSWTRRFPEEFAARRGYDLLDHLPALFGDDGTLRTDGLHHAAKVRTDYYAVRTELTEEALFRPLAAWHDERGMLLGADQSNPARAGFPTQATQIYSDYFRTHRWYSAAGSDHEGDAKIHSSMAHLYGHDRVWIEAFHSSGWGGTLEDTYDWLLPFLRSGANLYNPHASYFGTAGGWFEWAPPSTDWRQPYWKQYPAFSRAVARIASVMSWGTYSAEVAVLHPTTTAQALLPLDVPVAHFGDGQLGAGHTELDLAQRHYLELCGTNNWFATRLGALDRARVSFDVIDDASVQRAEAVDGALRVRDLGYSVVLLPSASVLEEDTARRLRALLDSGGRVVVVGRAPSYAAGVRGDDASVAALVAHPRLEYADDAEAAAKAVGDAAGHATGDVPLLVRRKGAEGAAFVTGAFPNASAYPLREGAWLWEDYDFDPARYATVSSVRVNAVVAEAEVWNPATGAREAAPVTLRGGTSTITVPLRGAPAAIVVWREEPPEGPGEETAQEAPEREGTAGARPREDAAAGAPRTPVSPRARAVPHAGPDACAEARDVSVTDLSTGWRGRLVPTMDNTWGDLALPAGAPVDAVPLWTLRWAEGKDVEGGVGEPAGTVRATYGNRVRVLGPVAAERAPAPLDGDEADAVLTGARPLVPAREAWATSLHSTSRGILDPGHGALGNKGMVDEEFVRVAAPGEGAVVRVRTVVETDRLGPADLVLGSPAAKRWWWNGRELLPGGDYLATARIEVRRPRNVLEYELADPEIASAAATTRRSATLGSFFCLAPPGGFAPRPQFMRLPGTERPDGRVTYRGRLALDRDAIEAVLVVGAATGVTVTLDGAVVARQEKVEYYESSWGAQPMYFRHALPLSAGEHVVEVVADSVRADDVVFVDLVARTDAPPGTGTSPGTDGGATALVSGAGWEVETAGRRGRTVEHRGRWAETQSSYAAVRPHPLSGTEWLTGAPVLGTRVDTVRTTDDVVPAAQRFRITLPVGAVSVDLPLALPATVRLDGVAQPVTDGVLDFGGPLEARAELDVVTEPTAVLRGGSAWSGPVSVRTAETGFPLGDWRACLGLAGWSGGVVHSRTLRVPAGPDPVLDLGRVRGSVEVTVDGEPAGEAFCAPYRFRLRGTAGRTVRLEVTVYNTLAPFLHETTPTAWTFPSQLVSGLLGPVTLRTPRAAE</sequence>
<dbReference type="PANTHER" id="PTHR36848:SF2">
    <property type="entry name" value="SECRETED PROTEIN"/>
    <property type="match status" value="1"/>
</dbReference>
<gene>
    <name evidence="2" type="ORF">GCM10009654_49340</name>
</gene>
<dbReference type="InterPro" id="IPR053161">
    <property type="entry name" value="Ulvan_degrading_GH"/>
</dbReference>
<dbReference type="Proteomes" id="UP001501371">
    <property type="component" value="Unassembled WGS sequence"/>
</dbReference>
<evidence type="ECO:0000256" key="1">
    <source>
        <dbReference type="SAM" id="MobiDB-lite"/>
    </source>
</evidence>
<dbReference type="EMBL" id="BAAAKV010000049">
    <property type="protein sequence ID" value="GAA1185868.1"/>
    <property type="molecule type" value="Genomic_DNA"/>
</dbReference>
<feature type="compositionally biased region" description="Basic and acidic residues" evidence="1">
    <location>
        <begin position="716"/>
        <end position="731"/>
    </location>
</feature>
<evidence type="ECO:0000313" key="3">
    <source>
        <dbReference type="Proteomes" id="UP001501371"/>
    </source>
</evidence>
<dbReference type="Gene3D" id="3.40.50.880">
    <property type="match status" value="1"/>
</dbReference>
<protein>
    <recommendedName>
        <fullName evidence="4">Glycoside hydrolase</fullName>
    </recommendedName>
</protein>
<comment type="caution">
    <text evidence="2">The sequence shown here is derived from an EMBL/GenBank/DDBJ whole genome shotgun (WGS) entry which is preliminary data.</text>
</comment>
<dbReference type="InterPro" id="IPR008979">
    <property type="entry name" value="Galactose-bd-like_sf"/>
</dbReference>